<keyword evidence="3" id="KW-1185">Reference proteome</keyword>
<sequence>MDEALIITGSLNAKMEDRFMDREQVIPFQVLINGEIKKAVSLSKIGELGISSLAFPEADQNEVYIVPAPGVAILKLDIRTGRISRIPCSELEDVHEIEFINGTLWVSNTGYDEVLAINVNTQTVERRINLYDLKEPFQKNRADRSGDSSSILVDKYHCNQVFADYEGKLFCLVHHVWGRQVLHQVTSKLKKQGDGGIINLETGERIPLGLKAPHSVRKVNGNYWVFDSGNATINIYNKSWGLIDRIQTRGWGRGAAVSDKYFYAGISATRKRYLGIIPRSQQAPNMIQVFSTHTKTIVDEVLLFNIEQVNNLYLVNVSLAERILDLTEVEFTDGSGIV</sequence>
<dbReference type="AlphaFoldDB" id="A0A1M6MQ88"/>
<dbReference type="RefSeq" id="WP_072871600.1">
    <property type="nucleotide sequence ID" value="NZ_FQZM01000078.1"/>
</dbReference>
<dbReference type="OrthoDB" id="9808976at2"/>
<evidence type="ECO:0000313" key="3">
    <source>
        <dbReference type="Proteomes" id="UP000184529"/>
    </source>
</evidence>
<gene>
    <name evidence="2" type="ORF">SAMN02745219_03498</name>
</gene>
<reference evidence="3" key="1">
    <citation type="submission" date="2016-11" db="EMBL/GenBank/DDBJ databases">
        <authorList>
            <person name="Varghese N."/>
            <person name="Submissions S."/>
        </authorList>
    </citation>
    <scope>NUCLEOTIDE SEQUENCE [LARGE SCALE GENOMIC DNA]</scope>
    <source>
        <strain evidence="3">DSM 16057</strain>
    </source>
</reference>
<name>A0A1M6MQ88_9FIRM</name>
<evidence type="ECO:0000313" key="2">
    <source>
        <dbReference type="EMBL" id="SHJ85566.1"/>
    </source>
</evidence>
<dbReference type="SUPFAM" id="SSF101898">
    <property type="entry name" value="NHL repeat"/>
    <property type="match status" value="1"/>
</dbReference>
<dbReference type="InterPro" id="IPR017481">
    <property type="entry name" value="CHP03032"/>
</dbReference>
<accession>A0A1M6MQ88</accession>
<feature type="domain" description="Conserved hypothetical protein CHP03032" evidence="1">
    <location>
        <begin position="190"/>
        <end position="317"/>
    </location>
</feature>
<proteinExistence type="predicted"/>
<dbReference type="Pfam" id="PF16261">
    <property type="entry name" value="DUF4915"/>
    <property type="match status" value="1"/>
</dbReference>
<dbReference type="EMBL" id="FQZM01000078">
    <property type="protein sequence ID" value="SHJ85566.1"/>
    <property type="molecule type" value="Genomic_DNA"/>
</dbReference>
<evidence type="ECO:0000259" key="1">
    <source>
        <dbReference type="Pfam" id="PF16261"/>
    </source>
</evidence>
<dbReference type="STRING" id="1121432.SAMN02745219_03498"/>
<organism evidence="2 3">
    <name type="scientific">Desulfofundulus thermosubterraneus DSM 16057</name>
    <dbReference type="NCBI Taxonomy" id="1121432"/>
    <lineage>
        <taxon>Bacteria</taxon>
        <taxon>Bacillati</taxon>
        <taxon>Bacillota</taxon>
        <taxon>Clostridia</taxon>
        <taxon>Eubacteriales</taxon>
        <taxon>Peptococcaceae</taxon>
        <taxon>Desulfofundulus</taxon>
    </lineage>
</organism>
<protein>
    <recommendedName>
        <fullName evidence="1">Conserved hypothetical protein CHP03032 domain-containing protein</fullName>
    </recommendedName>
</protein>
<dbReference type="Proteomes" id="UP000184529">
    <property type="component" value="Unassembled WGS sequence"/>
</dbReference>